<dbReference type="AlphaFoldDB" id="A0A3L6ZP16"/>
<dbReference type="PROSITE" id="PS00061">
    <property type="entry name" value="ADH_SHORT"/>
    <property type="match status" value="1"/>
</dbReference>
<name>A0A3L6ZP16_9MICO</name>
<organism evidence="4 5">
    <name type="scientific">Mycetocola manganoxydans</name>
    <dbReference type="NCBI Taxonomy" id="699879"/>
    <lineage>
        <taxon>Bacteria</taxon>
        <taxon>Bacillati</taxon>
        <taxon>Actinomycetota</taxon>
        <taxon>Actinomycetes</taxon>
        <taxon>Micrococcales</taxon>
        <taxon>Microbacteriaceae</taxon>
        <taxon>Mycetocola</taxon>
    </lineage>
</organism>
<dbReference type="PRINTS" id="PR00080">
    <property type="entry name" value="SDRFAMILY"/>
</dbReference>
<dbReference type="Pfam" id="PF00106">
    <property type="entry name" value="adh_short"/>
    <property type="match status" value="1"/>
</dbReference>
<reference evidence="4 5" key="1">
    <citation type="submission" date="2018-10" db="EMBL/GenBank/DDBJ databases">
        <authorList>
            <person name="Li J."/>
        </authorList>
    </citation>
    <scope>NUCLEOTIDE SEQUENCE [LARGE SCALE GENOMIC DNA]</scope>
    <source>
        <strain evidence="4 5">CCTCC AB209002</strain>
    </source>
</reference>
<dbReference type="PRINTS" id="PR00081">
    <property type="entry name" value="GDHRDH"/>
</dbReference>
<dbReference type="InterPro" id="IPR036291">
    <property type="entry name" value="NAD(P)-bd_dom_sf"/>
</dbReference>
<evidence type="ECO:0000256" key="1">
    <source>
        <dbReference type="ARBA" id="ARBA00006484"/>
    </source>
</evidence>
<protein>
    <submittedName>
        <fullName evidence="4">SDR family NAD(P)-dependent oxidoreductase</fullName>
    </submittedName>
</protein>
<dbReference type="GO" id="GO:0016616">
    <property type="term" value="F:oxidoreductase activity, acting on the CH-OH group of donors, NAD or NADP as acceptor"/>
    <property type="evidence" value="ECO:0007669"/>
    <property type="project" value="TreeGrafter"/>
</dbReference>
<sequence length="292" mass="31989">MVFTVAHARVLVTGGASGMGRLYAQRAVQEQAESVTLWDIDPLMLDATASALSGHGTIIHTRVVDVSRLEDVRAAAAHELDEGRIPDVLINNAGIVRGNDYFWNTDSERDTEPTMRINAIAPMHITREFLPAMITDAPREKRILNVASAAGTLSNPRMSVYAASKWALIGWSDSVRLELERSGNSHVRVTTFCPSYVATGMFEGVRGPLMTPILLPDIAVARAWQAMLAGKPQRMTPWTVGLARALKGVLPPRAWDVVADRVFHVYSSMDEFTGRADGGPTREQTREAENRA</sequence>
<comment type="caution">
    <text evidence="4">The sequence shown here is derived from an EMBL/GenBank/DDBJ whole genome shotgun (WGS) entry which is preliminary data.</text>
</comment>
<keyword evidence="5" id="KW-1185">Reference proteome</keyword>
<dbReference type="SUPFAM" id="SSF51735">
    <property type="entry name" value="NAD(P)-binding Rossmann-fold domains"/>
    <property type="match status" value="1"/>
</dbReference>
<dbReference type="Gene3D" id="3.40.50.720">
    <property type="entry name" value="NAD(P)-binding Rossmann-like Domain"/>
    <property type="match status" value="1"/>
</dbReference>
<keyword evidence="2" id="KW-0560">Oxidoreductase</keyword>
<comment type="similarity">
    <text evidence="1 3">Belongs to the short-chain dehydrogenases/reductases (SDR) family.</text>
</comment>
<dbReference type="EMBL" id="RCUV01000013">
    <property type="protein sequence ID" value="RLP69415.1"/>
    <property type="molecule type" value="Genomic_DNA"/>
</dbReference>
<evidence type="ECO:0000313" key="4">
    <source>
        <dbReference type="EMBL" id="RLP69415.1"/>
    </source>
</evidence>
<dbReference type="InterPro" id="IPR002347">
    <property type="entry name" value="SDR_fam"/>
</dbReference>
<dbReference type="OrthoDB" id="4523082at2"/>
<dbReference type="InterPro" id="IPR020904">
    <property type="entry name" value="Sc_DH/Rdtase_CS"/>
</dbReference>
<evidence type="ECO:0000256" key="2">
    <source>
        <dbReference type="ARBA" id="ARBA00023002"/>
    </source>
</evidence>
<evidence type="ECO:0000313" key="5">
    <source>
        <dbReference type="Proteomes" id="UP000270299"/>
    </source>
</evidence>
<gene>
    <name evidence="4" type="ORF">D9V29_11890</name>
</gene>
<dbReference type="PANTHER" id="PTHR24322">
    <property type="entry name" value="PKSB"/>
    <property type="match status" value="1"/>
</dbReference>
<proteinExistence type="inferred from homology"/>
<evidence type="ECO:0000256" key="3">
    <source>
        <dbReference type="RuleBase" id="RU000363"/>
    </source>
</evidence>
<dbReference type="RefSeq" id="WP_121673546.1">
    <property type="nucleotide sequence ID" value="NZ_BMXM01000009.1"/>
</dbReference>
<dbReference type="PANTHER" id="PTHR24322:SF736">
    <property type="entry name" value="RETINOL DEHYDROGENASE 10"/>
    <property type="match status" value="1"/>
</dbReference>
<accession>A0A3L6ZP16</accession>
<dbReference type="Proteomes" id="UP000270299">
    <property type="component" value="Unassembled WGS sequence"/>
</dbReference>